<dbReference type="EMBL" id="LCDO01000012">
    <property type="protein sequence ID" value="KKS56427.1"/>
    <property type="molecule type" value="Genomic_DNA"/>
</dbReference>
<evidence type="ECO:0000313" key="4">
    <source>
        <dbReference type="Proteomes" id="UP000034837"/>
    </source>
</evidence>
<feature type="domain" description="DUF5660" evidence="2">
    <location>
        <begin position="115"/>
        <end position="221"/>
    </location>
</feature>
<dbReference type="Pfam" id="PF18904">
    <property type="entry name" value="DUF5660"/>
    <property type="match status" value="1"/>
</dbReference>
<evidence type="ECO:0000259" key="2">
    <source>
        <dbReference type="Pfam" id="PF18904"/>
    </source>
</evidence>
<reference evidence="3 4" key="1">
    <citation type="journal article" date="2015" name="Nature">
        <title>rRNA introns, odd ribosomes, and small enigmatic genomes across a large radiation of phyla.</title>
        <authorList>
            <person name="Brown C.T."/>
            <person name="Hug L.A."/>
            <person name="Thomas B.C."/>
            <person name="Sharon I."/>
            <person name="Castelle C.J."/>
            <person name="Singh A."/>
            <person name="Wilkins M.J."/>
            <person name="Williams K.H."/>
            <person name="Banfield J.F."/>
        </authorList>
    </citation>
    <scope>NUCLEOTIDE SEQUENCE [LARGE SCALE GENOMIC DNA]</scope>
</reference>
<name>A0A0G1A5V4_9BACT</name>
<gene>
    <name evidence="3" type="ORF">UV20_C0012G0003</name>
</gene>
<dbReference type="AlphaFoldDB" id="A0A0G1A5V4"/>
<accession>A0A0G1A5V4</accession>
<evidence type="ECO:0000313" key="3">
    <source>
        <dbReference type="EMBL" id="KKS56427.1"/>
    </source>
</evidence>
<dbReference type="Proteomes" id="UP000034837">
    <property type="component" value="Unassembled WGS sequence"/>
</dbReference>
<organism evidence="3 4">
    <name type="scientific">Candidatus Magasanikbacteria bacterium GW2011_GWA2_42_32</name>
    <dbReference type="NCBI Taxonomy" id="1619039"/>
    <lineage>
        <taxon>Bacteria</taxon>
        <taxon>Candidatus Magasanikiibacteriota</taxon>
    </lineage>
</organism>
<proteinExistence type="predicted"/>
<comment type="caution">
    <text evidence="3">The sequence shown here is derived from an EMBL/GenBank/DDBJ whole genome shotgun (WGS) entry which is preliminary data.</text>
</comment>
<protein>
    <recommendedName>
        <fullName evidence="2">DUF5660 domain-containing protein</fullName>
    </recommendedName>
</protein>
<evidence type="ECO:0000256" key="1">
    <source>
        <dbReference type="SAM" id="MobiDB-lite"/>
    </source>
</evidence>
<dbReference type="InterPro" id="IPR043719">
    <property type="entry name" value="DUF5660"/>
</dbReference>
<feature type="region of interest" description="Disordered" evidence="1">
    <location>
        <begin position="1"/>
        <end position="21"/>
    </location>
</feature>
<sequence length="221" mass="24790">MSNKLSSSGLRKPGNSKKRALRTDNFLESFRDIGGQASNTLKKDIFEGIPSDIMRQIFGGAERPSVKASGNINPGESLDIQLLLEEEREENKILKGKLAHEKRLREEESVIISQKGQELRVELHALTQEVVQLSKSTEGLARETQIAAMQAPVSPGIYHVVFFEKIREFIRSFRKSIESASVWMQAANQRASKKKTFWGQVGKSGAKRLLSQEDYMQRSAG</sequence>